<organism evidence="3 4">
    <name type="scientific">Coprinellus micaceus</name>
    <name type="common">Glistening ink-cap mushroom</name>
    <name type="synonym">Coprinus micaceus</name>
    <dbReference type="NCBI Taxonomy" id="71717"/>
    <lineage>
        <taxon>Eukaryota</taxon>
        <taxon>Fungi</taxon>
        <taxon>Dikarya</taxon>
        <taxon>Basidiomycota</taxon>
        <taxon>Agaricomycotina</taxon>
        <taxon>Agaricomycetes</taxon>
        <taxon>Agaricomycetidae</taxon>
        <taxon>Agaricales</taxon>
        <taxon>Agaricineae</taxon>
        <taxon>Psathyrellaceae</taxon>
        <taxon>Coprinellus</taxon>
    </lineage>
</organism>
<dbReference type="OrthoDB" id="3214502at2759"/>
<feature type="compositionally biased region" description="Basic and acidic residues" evidence="1">
    <location>
        <begin position="1033"/>
        <end position="1047"/>
    </location>
</feature>
<feature type="domain" description="CxC2-like cysteine cluster KDZ transposase-associated" evidence="2">
    <location>
        <begin position="133"/>
        <end position="214"/>
    </location>
</feature>
<dbReference type="Pfam" id="PF18803">
    <property type="entry name" value="CxC2"/>
    <property type="match status" value="1"/>
</dbReference>
<dbReference type="Pfam" id="PF18758">
    <property type="entry name" value="KDZ"/>
    <property type="match status" value="1"/>
</dbReference>
<feature type="region of interest" description="Disordered" evidence="1">
    <location>
        <begin position="950"/>
        <end position="1076"/>
    </location>
</feature>
<evidence type="ECO:0000313" key="4">
    <source>
        <dbReference type="Proteomes" id="UP000298030"/>
    </source>
</evidence>
<feature type="region of interest" description="Disordered" evidence="1">
    <location>
        <begin position="103"/>
        <end position="127"/>
    </location>
</feature>
<feature type="compositionally biased region" description="Polar residues" evidence="1">
    <location>
        <begin position="997"/>
        <end position="1008"/>
    </location>
</feature>
<name>A0A4Y7SQF5_COPMI</name>
<accession>A0A4Y7SQF5</accession>
<dbReference type="EMBL" id="QPFP01000073">
    <property type="protein sequence ID" value="TEB23864.1"/>
    <property type="molecule type" value="Genomic_DNA"/>
</dbReference>
<keyword evidence="4" id="KW-1185">Reference proteome</keyword>
<dbReference type="InterPro" id="IPR041457">
    <property type="entry name" value="CxC2_KDZ-assoc"/>
</dbReference>
<evidence type="ECO:0000259" key="2">
    <source>
        <dbReference type="Pfam" id="PF18803"/>
    </source>
</evidence>
<sequence>QSPNDYMQDWLPLRSKYLEIVLDSQQQPPESCHNCHDHTITYRCLTCCLKTYLCWACCGELHKQHPLHRIELWTGSHWEPSWLWRLGVCVVLGHQGRRCPRAPFKSKRTSAPLLPPPNDTTYGSSPEGRKLDGNSVLVVIHTNGVHHLPFVKCCCMGAEELHIQLLRAGFYPATSTETRTVFTFELLDLYLAETLECHTATHSFYSKLRRLTNESFPSSVPDRYRELLRVGRQWRNIKELIFFGFANTGKTAGEGELALFCAACPQPGINLPKSWWSDPEQWVYTRVNVMDGNFVCIHRMLKNQEGDLVWLKGNGEGFMTSKGPYDAYLENAVEDKEVSKCYNYRAIADRGKAYKGCDASGIGAAACGRHGAFIPTSVLDFQKGERQMNMDYCWTKSVQYGRMKDAPHLLYLYDINCQYPVNLKIRLKRYDCLEDPTLLDKTTWGIGTWHVHGHKESCLARFSPSFISGAGRVGGEILESLWSTTNDVGRTSSIMTRAHRSEVLDANLNDSNTKKIQEIPNALSEKLLSSAKELDEARADFDHLDSSASPNQRKAWPALLQRALNQRKTNLKAMDIFTAHISKPKSRRAIQTKLINEENSKGGNTGGVPKWLALGIDIQQLQQQAIQFVRRCGDSPTEAQAYEIATRREQILLRIQEHTNLAGTLFPLLNMDDLILVNSPKTLCQCDGTICPHSTSETGSDNKGETTVPERLDIPMPSTVRRLPQIWKPLRSQEIELRTAQAHECLHKIRVEVGHKSFLFRSNIRLAKEKKERLRGYAAVNNANRVINLYFSNYNVARWSLLRLRAPQAVTSQLCILLPGHLRALPAIYDHKMRGERNKSASWIWSVDVAGDALAEPYLDELHRVTWLRARARLDRWEEEHTLIKREMEWTTTYFEYKATESEGWTDGRMQSPAQQAWASRSAATWRLHGVHASETFDVSTQKLKSYLGGDDPFWQDPEHPEDNDFFAELPDPNEDNHSNNRSSDGDAGTHLHPPDNSASDSEASGITATDDGDSDSKASGEASDEASDDGDSDSKASGDGDSDSKASGDAPTITRKPPTTKPPTMKPPTTMDLPK</sequence>
<feature type="compositionally biased region" description="Basic and acidic residues" evidence="1">
    <location>
        <begin position="975"/>
        <end position="994"/>
    </location>
</feature>
<gene>
    <name evidence="3" type="ORF">FA13DRAFT_1639447</name>
</gene>
<feature type="compositionally biased region" description="Acidic residues" evidence="1">
    <location>
        <begin position="1023"/>
        <end position="1032"/>
    </location>
</feature>
<dbReference type="CDD" id="cd19757">
    <property type="entry name" value="Bbox1"/>
    <property type="match status" value="1"/>
</dbReference>
<evidence type="ECO:0000313" key="3">
    <source>
        <dbReference type="EMBL" id="TEB23864.1"/>
    </source>
</evidence>
<dbReference type="Proteomes" id="UP000298030">
    <property type="component" value="Unassembled WGS sequence"/>
</dbReference>
<proteinExistence type="predicted"/>
<dbReference type="PANTHER" id="PTHR33096">
    <property type="entry name" value="CXC2 DOMAIN-CONTAINING PROTEIN"/>
    <property type="match status" value="1"/>
</dbReference>
<protein>
    <recommendedName>
        <fullName evidence="2">CxC2-like cysteine cluster KDZ transposase-associated domain-containing protein</fullName>
    </recommendedName>
</protein>
<feature type="non-terminal residue" evidence="3">
    <location>
        <position position="1"/>
    </location>
</feature>
<reference evidence="3 4" key="1">
    <citation type="journal article" date="2019" name="Nat. Ecol. Evol.">
        <title>Megaphylogeny resolves global patterns of mushroom evolution.</title>
        <authorList>
            <person name="Varga T."/>
            <person name="Krizsan K."/>
            <person name="Foldi C."/>
            <person name="Dima B."/>
            <person name="Sanchez-Garcia M."/>
            <person name="Sanchez-Ramirez S."/>
            <person name="Szollosi G.J."/>
            <person name="Szarkandi J.G."/>
            <person name="Papp V."/>
            <person name="Albert L."/>
            <person name="Andreopoulos W."/>
            <person name="Angelini C."/>
            <person name="Antonin V."/>
            <person name="Barry K.W."/>
            <person name="Bougher N.L."/>
            <person name="Buchanan P."/>
            <person name="Buyck B."/>
            <person name="Bense V."/>
            <person name="Catcheside P."/>
            <person name="Chovatia M."/>
            <person name="Cooper J."/>
            <person name="Damon W."/>
            <person name="Desjardin D."/>
            <person name="Finy P."/>
            <person name="Geml J."/>
            <person name="Haridas S."/>
            <person name="Hughes K."/>
            <person name="Justo A."/>
            <person name="Karasinski D."/>
            <person name="Kautmanova I."/>
            <person name="Kiss B."/>
            <person name="Kocsube S."/>
            <person name="Kotiranta H."/>
            <person name="LaButti K.M."/>
            <person name="Lechner B.E."/>
            <person name="Liimatainen K."/>
            <person name="Lipzen A."/>
            <person name="Lukacs Z."/>
            <person name="Mihaltcheva S."/>
            <person name="Morgado L.N."/>
            <person name="Niskanen T."/>
            <person name="Noordeloos M.E."/>
            <person name="Ohm R.A."/>
            <person name="Ortiz-Santana B."/>
            <person name="Ovrebo C."/>
            <person name="Racz N."/>
            <person name="Riley R."/>
            <person name="Savchenko A."/>
            <person name="Shiryaev A."/>
            <person name="Soop K."/>
            <person name="Spirin V."/>
            <person name="Szebenyi C."/>
            <person name="Tomsovsky M."/>
            <person name="Tulloss R.E."/>
            <person name="Uehling J."/>
            <person name="Grigoriev I.V."/>
            <person name="Vagvolgyi C."/>
            <person name="Papp T."/>
            <person name="Martin F.M."/>
            <person name="Miettinen O."/>
            <person name="Hibbett D.S."/>
            <person name="Nagy L.G."/>
        </authorList>
    </citation>
    <scope>NUCLEOTIDE SEQUENCE [LARGE SCALE GENOMIC DNA]</scope>
    <source>
        <strain evidence="3 4">FP101781</strain>
    </source>
</reference>
<dbReference type="STRING" id="71717.A0A4Y7SQF5"/>
<dbReference type="InterPro" id="IPR040521">
    <property type="entry name" value="KDZ"/>
</dbReference>
<comment type="caution">
    <text evidence="3">The sequence shown here is derived from an EMBL/GenBank/DDBJ whole genome shotgun (WGS) entry which is preliminary data.</text>
</comment>
<dbReference type="AlphaFoldDB" id="A0A4Y7SQF5"/>
<feature type="compositionally biased region" description="Low complexity" evidence="1">
    <location>
        <begin position="1048"/>
        <end position="1058"/>
    </location>
</feature>
<dbReference type="PANTHER" id="PTHR33096:SF1">
    <property type="entry name" value="CXC1-LIKE CYSTEINE CLUSTER ASSOCIATED WITH KDZ TRANSPOSASES DOMAIN-CONTAINING PROTEIN"/>
    <property type="match status" value="1"/>
</dbReference>
<evidence type="ECO:0000256" key="1">
    <source>
        <dbReference type="SAM" id="MobiDB-lite"/>
    </source>
</evidence>